<feature type="compositionally biased region" description="Basic and acidic residues" evidence="2">
    <location>
        <begin position="232"/>
        <end position="242"/>
    </location>
</feature>
<evidence type="ECO:0000313" key="4">
    <source>
        <dbReference type="RefSeq" id="XP_014675408.1"/>
    </source>
</evidence>
<dbReference type="GeneID" id="106815462"/>
<keyword evidence="3" id="KW-1185">Reference proteome</keyword>
<gene>
    <name evidence="4" type="primary">LOC106815462</name>
</gene>
<feature type="compositionally biased region" description="Polar residues" evidence="2">
    <location>
        <begin position="152"/>
        <end position="163"/>
    </location>
</feature>
<dbReference type="Pfam" id="PF09728">
    <property type="entry name" value="Taxilin"/>
    <property type="match status" value="1"/>
</dbReference>
<evidence type="ECO:0000256" key="2">
    <source>
        <dbReference type="SAM" id="MobiDB-lite"/>
    </source>
</evidence>
<organism evidence="3 4">
    <name type="scientific">Priapulus caudatus</name>
    <name type="common">Priapulid worm</name>
    <dbReference type="NCBI Taxonomy" id="37621"/>
    <lineage>
        <taxon>Eukaryota</taxon>
        <taxon>Metazoa</taxon>
        <taxon>Ecdysozoa</taxon>
        <taxon>Scalidophora</taxon>
        <taxon>Priapulida</taxon>
        <taxon>Priapulimorpha</taxon>
        <taxon>Priapulimorphida</taxon>
        <taxon>Priapulidae</taxon>
        <taxon>Priapulus</taxon>
    </lineage>
</organism>
<dbReference type="RefSeq" id="XP_014675408.1">
    <property type="nucleotide sequence ID" value="XM_014819922.1"/>
</dbReference>
<comment type="similarity">
    <text evidence="1">Belongs to the taxilin family.</text>
</comment>
<dbReference type="Proteomes" id="UP000695022">
    <property type="component" value="Unplaced"/>
</dbReference>
<feature type="compositionally biased region" description="Basic and acidic residues" evidence="2">
    <location>
        <begin position="279"/>
        <end position="289"/>
    </location>
</feature>
<reference evidence="4" key="1">
    <citation type="submission" date="2025-08" db="UniProtKB">
        <authorList>
            <consortium name="RefSeq"/>
        </authorList>
    </citation>
    <scope>IDENTIFICATION</scope>
</reference>
<accession>A0ABM1ET87</accession>
<evidence type="ECO:0000256" key="1">
    <source>
        <dbReference type="ARBA" id="ARBA00009550"/>
    </source>
</evidence>
<dbReference type="PANTHER" id="PTHR16127:SF13">
    <property type="entry name" value="GH01188P"/>
    <property type="match status" value="1"/>
</dbReference>
<name>A0ABM1ET87_PRICU</name>
<proteinExistence type="inferred from homology"/>
<sequence length="393" mass="41397">MFIPRGRSHNATVEHDSESSHRVIAEYYSAPCLWPGLVSERDRLQGEYNKAVLARSKLESLCRELQRHNKVVKDESLQRAREEEEKRKEVTSKFQTTLNEVTTQMKDNQERNASLKTDNDELAQRLKSLVEQYENREEVVERHLKTPPPTPADNQSRVSPVNESGSLDSGDDSSGGGGGGGTEGRDPAPPRSSPAAPSTPGDGESDSSSMTAVVAAHADAPPPSPESGQSRESPDGASKLDDAPLAAAPVAPPPTSESGESGAGPSASQLEGRASPLEPRPDTLGDDGGRQGSAPLPDDSHQGESPDQSTPEEESGQQPPPSTPEEGVVQSAPSPGETPDPALAATQSVDAKVPDSQSDGCTLPPASQSEPSEKPETAQSGECLPTEVNQSET</sequence>
<feature type="compositionally biased region" description="Low complexity" evidence="2">
    <location>
        <begin position="256"/>
        <end position="268"/>
    </location>
</feature>
<dbReference type="PANTHER" id="PTHR16127">
    <property type="entry name" value="TAXILIN"/>
    <property type="match status" value="1"/>
</dbReference>
<dbReference type="InterPro" id="IPR026183">
    <property type="entry name" value="Taxilin_fam"/>
</dbReference>
<protein>
    <submittedName>
        <fullName evidence="4">Skin secretory protein xP2-like</fullName>
    </submittedName>
</protein>
<feature type="compositionally biased region" description="Polar residues" evidence="2">
    <location>
        <begin position="345"/>
        <end position="370"/>
    </location>
</feature>
<evidence type="ECO:0000313" key="3">
    <source>
        <dbReference type="Proteomes" id="UP000695022"/>
    </source>
</evidence>
<feature type="region of interest" description="Disordered" evidence="2">
    <location>
        <begin position="137"/>
        <end position="393"/>
    </location>
</feature>
<feature type="compositionally biased region" description="Gly residues" evidence="2">
    <location>
        <begin position="173"/>
        <end position="182"/>
    </location>
</feature>